<comment type="caution">
    <text evidence="6">The sequence shown here is derived from an EMBL/GenBank/DDBJ whole genome shotgun (WGS) entry which is preliminary data.</text>
</comment>
<dbReference type="PANTHER" id="PTHR33823:SF5">
    <property type="entry name" value="DNAK SUPPRESSOR PROTEIN"/>
    <property type="match status" value="1"/>
</dbReference>
<keyword evidence="1" id="KW-0479">Metal-binding</keyword>
<dbReference type="GO" id="GO:0008270">
    <property type="term" value="F:zinc ion binding"/>
    <property type="evidence" value="ECO:0007669"/>
    <property type="project" value="UniProtKB-KW"/>
</dbReference>
<name>A0A3N2CTA2_9ACTN</name>
<protein>
    <submittedName>
        <fullName evidence="6">TraR/DksA family transcriptional regulator</fullName>
    </submittedName>
</protein>
<proteinExistence type="predicted"/>
<organism evidence="6 7">
    <name type="scientific">Nocardioides aurantiacus</name>
    <dbReference type="NCBI Taxonomy" id="86796"/>
    <lineage>
        <taxon>Bacteria</taxon>
        <taxon>Bacillati</taxon>
        <taxon>Actinomycetota</taxon>
        <taxon>Actinomycetes</taxon>
        <taxon>Propionibacteriales</taxon>
        <taxon>Nocardioidaceae</taxon>
        <taxon>Nocardioides</taxon>
    </lineage>
</organism>
<evidence type="ECO:0000256" key="4">
    <source>
        <dbReference type="PROSITE-ProRule" id="PRU00510"/>
    </source>
</evidence>
<keyword evidence="7" id="KW-1185">Reference proteome</keyword>
<dbReference type="PANTHER" id="PTHR33823">
    <property type="entry name" value="RNA POLYMERASE-BINDING TRANSCRIPTION FACTOR DKSA-RELATED"/>
    <property type="match status" value="1"/>
</dbReference>
<evidence type="ECO:0000313" key="6">
    <source>
        <dbReference type="EMBL" id="ROR90772.1"/>
    </source>
</evidence>
<reference evidence="6 7" key="1">
    <citation type="submission" date="2018-11" db="EMBL/GenBank/DDBJ databases">
        <title>Sequencing the genomes of 1000 actinobacteria strains.</title>
        <authorList>
            <person name="Klenk H.-P."/>
        </authorList>
    </citation>
    <scope>NUCLEOTIDE SEQUENCE [LARGE SCALE GENOMIC DNA]</scope>
    <source>
        <strain evidence="6 7">DSM 12652</strain>
    </source>
</reference>
<dbReference type="Pfam" id="PF01258">
    <property type="entry name" value="zf-dskA_traR"/>
    <property type="match status" value="1"/>
</dbReference>
<dbReference type="SUPFAM" id="SSF57716">
    <property type="entry name" value="Glucocorticoid receptor-like (DNA-binding domain)"/>
    <property type="match status" value="1"/>
</dbReference>
<evidence type="ECO:0000256" key="3">
    <source>
        <dbReference type="ARBA" id="ARBA00022833"/>
    </source>
</evidence>
<evidence type="ECO:0000256" key="2">
    <source>
        <dbReference type="ARBA" id="ARBA00022771"/>
    </source>
</evidence>
<dbReference type="OrthoDB" id="1121111at2"/>
<keyword evidence="2" id="KW-0863">Zinc-finger</keyword>
<sequence>MDPRELLAAERAETLARLAALREDFAGVVDASRDTNADDEHDPEGHTIAFERSQTVALVRQAEHHLDEVDAAVARLHAGAYGRCEVCDEPVAPARLQARPTARRCVAHA</sequence>
<feature type="domain" description="Zinc finger DksA/TraR C4-type" evidence="5">
    <location>
        <begin position="79"/>
        <end position="107"/>
    </location>
</feature>
<keyword evidence="3" id="KW-0862">Zinc</keyword>
<dbReference type="RefSeq" id="WP_123389924.1">
    <property type="nucleotide sequence ID" value="NZ_RKHO01000001.1"/>
</dbReference>
<dbReference type="PROSITE" id="PS51128">
    <property type="entry name" value="ZF_DKSA_2"/>
    <property type="match status" value="1"/>
</dbReference>
<gene>
    <name evidence="6" type="ORF">EDD33_1620</name>
</gene>
<evidence type="ECO:0000313" key="7">
    <source>
        <dbReference type="Proteomes" id="UP000281738"/>
    </source>
</evidence>
<dbReference type="Gene3D" id="1.20.120.910">
    <property type="entry name" value="DksA, coiled-coil domain"/>
    <property type="match status" value="1"/>
</dbReference>
<dbReference type="InterPro" id="IPR000962">
    <property type="entry name" value="Znf_DskA_TraR"/>
</dbReference>
<dbReference type="AlphaFoldDB" id="A0A3N2CTA2"/>
<evidence type="ECO:0000256" key="1">
    <source>
        <dbReference type="ARBA" id="ARBA00022723"/>
    </source>
</evidence>
<dbReference type="Proteomes" id="UP000281738">
    <property type="component" value="Unassembled WGS sequence"/>
</dbReference>
<dbReference type="EMBL" id="RKHO01000001">
    <property type="protein sequence ID" value="ROR90772.1"/>
    <property type="molecule type" value="Genomic_DNA"/>
</dbReference>
<accession>A0A3N2CTA2</accession>
<evidence type="ECO:0000259" key="5">
    <source>
        <dbReference type="Pfam" id="PF01258"/>
    </source>
</evidence>
<feature type="zinc finger region" description="dksA C4-type" evidence="4">
    <location>
        <begin position="84"/>
        <end position="108"/>
    </location>
</feature>